<dbReference type="GeneID" id="20221993"/>
<feature type="chain" id="PRO_5003263198" description="Cytochrome b5 heme-binding domain-containing protein" evidence="2">
    <location>
        <begin position="22"/>
        <end position="259"/>
    </location>
</feature>
<evidence type="ECO:0000313" key="4">
    <source>
        <dbReference type="EMBL" id="EGB02369.1"/>
    </source>
</evidence>
<dbReference type="AlphaFoldDB" id="F0YR91"/>
<evidence type="ECO:0000256" key="1">
    <source>
        <dbReference type="ARBA" id="ARBA00038357"/>
    </source>
</evidence>
<evidence type="ECO:0000256" key="2">
    <source>
        <dbReference type="SAM" id="SignalP"/>
    </source>
</evidence>
<dbReference type="InParanoid" id="F0YR91"/>
<dbReference type="PANTHER" id="PTHR10281:SF76">
    <property type="entry name" value="CALCUTTA CUP-RELATED"/>
    <property type="match status" value="1"/>
</dbReference>
<feature type="domain" description="Cytochrome b5 heme-binding" evidence="3">
    <location>
        <begin position="40"/>
        <end position="135"/>
    </location>
</feature>
<accession>F0YR91</accession>
<proteinExistence type="inferred from homology"/>
<gene>
    <name evidence="4" type="ORF">AURANDRAFT_39517</name>
</gene>
<dbReference type="Proteomes" id="UP000002729">
    <property type="component" value="Unassembled WGS sequence"/>
</dbReference>
<dbReference type="OMA" id="PPCNIEW"/>
<keyword evidence="5" id="KW-1185">Reference proteome</keyword>
<dbReference type="EMBL" id="GL833587">
    <property type="protein sequence ID" value="EGB02369.1"/>
    <property type="molecule type" value="Genomic_DNA"/>
</dbReference>
<feature type="signal peptide" evidence="2">
    <location>
        <begin position="1"/>
        <end position="21"/>
    </location>
</feature>
<dbReference type="SMART" id="SM01117">
    <property type="entry name" value="Cyt-b5"/>
    <property type="match status" value="1"/>
</dbReference>
<protein>
    <recommendedName>
        <fullName evidence="3">Cytochrome b5 heme-binding domain-containing protein</fullName>
    </recommendedName>
</protein>
<dbReference type="OrthoDB" id="547796at2759"/>
<reference evidence="4 5" key="1">
    <citation type="journal article" date="2011" name="Proc. Natl. Acad. Sci. U.S.A.">
        <title>Niche of harmful alga Aureococcus anophagefferens revealed through ecogenomics.</title>
        <authorList>
            <person name="Gobler C.J."/>
            <person name="Berry D.L."/>
            <person name="Dyhrman S.T."/>
            <person name="Wilhelm S.W."/>
            <person name="Salamov A."/>
            <person name="Lobanov A.V."/>
            <person name="Zhang Y."/>
            <person name="Collier J.L."/>
            <person name="Wurch L.L."/>
            <person name="Kustka A.B."/>
            <person name="Dill B.D."/>
            <person name="Shah M."/>
            <person name="VerBerkmoes N.C."/>
            <person name="Kuo A."/>
            <person name="Terry A."/>
            <person name="Pangilinan J."/>
            <person name="Lindquist E.A."/>
            <person name="Lucas S."/>
            <person name="Paulsen I.T."/>
            <person name="Hattenrath-Lehmann T.K."/>
            <person name="Talmage S.C."/>
            <person name="Walker E.A."/>
            <person name="Koch F."/>
            <person name="Burson A.M."/>
            <person name="Marcoval M.A."/>
            <person name="Tang Y.Z."/>
            <person name="Lecleir G.R."/>
            <person name="Coyne K.J."/>
            <person name="Berg G.M."/>
            <person name="Bertrand E.M."/>
            <person name="Saito M.A."/>
            <person name="Gladyshev V.N."/>
            <person name="Grigoriev I.V."/>
        </authorList>
    </citation>
    <scope>NUCLEOTIDE SEQUENCE [LARGE SCALE GENOMIC DNA]</scope>
    <source>
        <strain evidence="5">CCMP 1984</strain>
    </source>
</reference>
<dbReference type="InterPro" id="IPR001199">
    <property type="entry name" value="Cyt_B5-like_heme/steroid-bd"/>
</dbReference>
<dbReference type="Pfam" id="PF00173">
    <property type="entry name" value="Cyt-b5"/>
    <property type="match status" value="1"/>
</dbReference>
<evidence type="ECO:0000259" key="3">
    <source>
        <dbReference type="SMART" id="SM01117"/>
    </source>
</evidence>
<dbReference type="RefSeq" id="XP_009042933.1">
    <property type="nucleotide sequence ID" value="XM_009044685.1"/>
</dbReference>
<keyword evidence="2" id="KW-0732">Signal</keyword>
<dbReference type="SUPFAM" id="SSF55856">
    <property type="entry name" value="Cytochrome b5-like heme/steroid binding domain"/>
    <property type="match status" value="1"/>
</dbReference>
<dbReference type="InterPro" id="IPR050577">
    <property type="entry name" value="MAPR/NEUFC/NENF-like"/>
</dbReference>
<dbReference type="Gene3D" id="3.10.120.10">
    <property type="entry name" value="Cytochrome b5-like heme/steroid binding domain"/>
    <property type="match status" value="1"/>
</dbReference>
<dbReference type="InterPro" id="IPR036400">
    <property type="entry name" value="Cyt_B5-like_heme/steroid_sf"/>
</dbReference>
<dbReference type="PANTHER" id="PTHR10281">
    <property type="entry name" value="MEMBRANE-ASSOCIATED PROGESTERONE RECEPTOR COMPONENT-RELATED"/>
    <property type="match status" value="1"/>
</dbReference>
<sequence length="259" mass="27816">MRLAHLGKLWWLPSVLAVAYAVYSMHAQADPSQTRTTRVFTVRELGAYDGAARPEIYLSIMGRVFDVSSGAEYYAVGESYACFAARDASLAFVTGGFDDDRTDDVSSLTGKQLAELASWVNGTYHDKYVYRGVLGGGYFFDATGRSTPAGRDVARKIADEARRAELREADARRFPRCSSRRSAVEAYVACKGGRVPRRRRLAGDDDEPERCACAAPDAADAAGGLLDVYAGCAPDAAKCDLPPREAPARAAAAAARAPV</sequence>
<dbReference type="eggNOG" id="KOG1108">
    <property type="taxonomic scope" value="Eukaryota"/>
</dbReference>
<evidence type="ECO:0000313" key="5">
    <source>
        <dbReference type="Proteomes" id="UP000002729"/>
    </source>
</evidence>
<dbReference type="KEGG" id="aaf:AURANDRAFT_39517"/>
<dbReference type="GO" id="GO:0012505">
    <property type="term" value="C:endomembrane system"/>
    <property type="evidence" value="ECO:0007669"/>
    <property type="project" value="TreeGrafter"/>
</dbReference>
<name>F0YR91_AURAN</name>
<dbReference type="GO" id="GO:0016020">
    <property type="term" value="C:membrane"/>
    <property type="evidence" value="ECO:0007669"/>
    <property type="project" value="TreeGrafter"/>
</dbReference>
<organism evidence="5">
    <name type="scientific">Aureococcus anophagefferens</name>
    <name type="common">Harmful bloom alga</name>
    <dbReference type="NCBI Taxonomy" id="44056"/>
    <lineage>
        <taxon>Eukaryota</taxon>
        <taxon>Sar</taxon>
        <taxon>Stramenopiles</taxon>
        <taxon>Ochrophyta</taxon>
        <taxon>Pelagophyceae</taxon>
        <taxon>Pelagomonadales</taxon>
        <taxon>Pelagomonadaceae</taxon>
        <taxon>Aureococcus</taxon>
    </lineage>
</organism>
<comment type="similarity">
    <text evidence="1">Belongs to the cytochrome b5 family. MAPR subfamily.</text>
</comment>